<dbReference type="AlphaFoldDB" id="A0A4U9THW0"/>
<proteinExistence type="predicted"/>
<reference evidence="1" key="1">
    <citation type="submission" date="2019-05" db="EMBL/GenBank/DDBJ databases">
        <authorList>
            <consortium name="Pathogen Informatics"/>
        </authorList>
    </citation>
    <scope>NUCLEOTIDE SEQUENCE [LARGE SCALE GENOMIC DNA]</scope>
    <source>
        <strain evidence="1">NCTC12965</strain>
    </source>
</reference>
<evidence type="ECO:0000313" key="1">
    <source>
        <dbReference type="EMBL" id="VTR18783.1"/>
    </source>
</evidence>
<dbReference type="EMBL" id="CABEEZ010000019">
    <property type="protein sequence ID" value="VTR18783.1"/>
    <property type="molecule type" value="Genomic_DNA"/>
</dbReference>
<protein>
    <submittedName>
        <fullName evidence="1">Uncharacterized protein</fullName>
    </submittedName>
</protein>
<accession>A0A4U9THW0</accession>
<organism evidence="1">
    <name type="scientific">Serratia fonticola</name>
    <dbReference type="NCBI Taxonomy" id="47917"/>
    <lineage>
        <taxon>Bacteria</taxon>
        <taxon>Pseudomonadati</taxon>
        <taxon>Pseudomonadota</taxon>
        <taxon>Gammaproteobacteria</taxon>
        <taxon>Enterobacterales</taxon>
        <taxon>Yersiniaceae</taxon>
        <taxon>Serratia</taxon>
    </lineage>
</organism>
<gene>
    <name evidence="1" type="ORF">NCTC12965_00637</name>
</gene>
<name>A0A4U9THW0_SERFO</name>
<sequence length="72" mass="8260">MHPRPLFDNHNFVKIMMMFWKSLLRLAGSITTGALQEGKKSLLCNRFILPPGALARRDYRATSVIDSKRSVR</sequence>